<comment type="caution">
    <text evidence="1">The sequence shown here is derived from an EMBL/GenBank/DDBJ whole genome shotgun (WGS) entry which is preliminary data.</text>
</comment>
<dbReference type="AlphaFoldDB" id="A0A3L8SLE6"/>
<evidence type="ECO:0000313" key="1">
    <source>
        <dbReference type="EMBL" id="RLW03806.1"/>
    </source>
</evidence>
<evidence type="ECO:0000313" key="2">
    <source>
        <dbReference type="Proteomes" id="UP000276834"/>
    </source>
</evidence>
<reference evidence="1 2" key="1">
    <citation type="journal article" date="2018" name="Proc. R. Soc. B">
        <title>A non-coding region near Follistatin controls head colour polymorphism in the Gouldian finch.</title>
        <authorList>
            <person name="Toomey M.B."/>
            <person name="Marques C.I."/>
            <person name="Andrade P."/>
            <person name="Araujo P.M."/>
            <person name="Sabatino S."/>
            <person name="Gazda M.A."/>
            <person name="Afonso S."/>
            <person name="Lopes R.J."/>
            <person name="Corbo J.C."/>
            <person name="Carneiro M."/>
        </authorList>
    </citation>
    <scope>NUCLEOTIDE SEQUENCE [LARGE SCALE GENOMIC DNA]</scope>
    <source>
        <strain evidence="1">Red01</strain>
        <tissue evidence="1">Muscle</tissue>
    </source>
</reference>
<proteinExistence type="predicted"/>
<protein>
    <submittedName>
        <fullName evidence="1">Uncharacterized protein</fullName>
    </submittedName>
</protein>
<sequence length="96" mass="10947">MAKVSYWKNLQNSYYSQEAEGHRQTQTAPETESSVWLETMHRTLRAGVECLSWRSPQKAVRDAQFIRSWLRAEPSGLQKAESSVCSVMLNVNNSIA</sequence>
<accession>A0A3L8SLE6</accession>
<name>A0A3L8SLE6_CHLGU</name>
<dbReference type="Proteomes" id="UP000276834">
    <property type="component" value="Unassembled WGS sequence"/>
</dbReference>
<organism evidence="1 2">
    <name type="scientific">Chloebia gouldiae</name>
    <name type="common">Gouldian finch</name>
    <name type="synonym">Erythrura gouldiae</name>
    <dbReference type="NCBI Taxonomy" id="44316"/>
    <lineage>
        <taxon>Eukaryota</taxon>
        <taxon>Metazoa</taxon>
        <taxon>Chordata</taxon>
        <taxon>Craniata</taxon>
        <taxon>Vertebrata</taxon>
        <taxon>Euteleostomi</taxon>
        <taxon>Archelosauria</taxon>
        <taxon>Archosauria</taxon>
        <taxon>Dinosauria</taxon>
        <taxon>Saurischia</taxon>
        <taxon>Theropoda</taxon>
        <taxon>Coelurosauria</taxon>
        <taxon>Aves</taxon>
        <taxon>Neognathae</taxon>
        <taxon>Neoaves</taxon>
        <taxon>Telluraves</taxon>
        <taxon>Australaves</taxon>
        <taxon>Passeriformes</taxon>
        <taxon>Passeroidea</taxon>
        <taxon>Passeridae</taxon>
        <taxon>Chloebia</taxon>
    </lineage>
</organism>
<keyword evidence="2" id="KW-1185">Reference proteome</keyword>
<dbReference type="EMBL" id="QUSF01000015">
    <property type="protein sequence ID" value="RLW03806.1"/>
    <property type="molecule type" value="Genomic_DNA"/>
</dbReference>
<gene>
    <name evidence="1" type="ORF">DV515_00006344</name>
</gene>